<evidence type="ECO:0000313" key="2">
    <source>
        <dbReference type="EMBL" id="PXF22102.1"/>
    </source>
</evidence>
<feature type="region of interest" description="Disordered" evidence="1">
    <location>
        <begin position="1"/>
        <end position="29"/>
    </location>
</feature>
<name>A0A2V3HTD0_9ARCH</name>
<gene>
    <name evidence="2" type="ORF">CXX69_01545</name>
</gene>
<protein>
    <submittedName>
        <fullName evidence="2">Uncharacterized protein</fullName>
    </submittedName>
</protein>
<reference evidence="2 3" key="1">
    <citation type="journal article" date="2015" name="Nat. Commun.">
        <title>Genomic and transcriptomic evidence for scavenging of diverse organic compounds by widespread deep-sea archaea.</title>
        <authorList>
            <person name="Li M."/>
            <person name="Baker B.J."/>
            <person name="Anantharaman K."/>
            <person name="Jain S."/>
            <person name="Breier J.A."/>
            <person name="Dick G.J."/>
        </authorList>
    </citation>
    <scope>NUCLEOTIDE SEQUENCE [LARGE SCALE GENOMIC DNA]</scope>
    <source>
        <strain evidence="2">Cayman_51_deep</strain>
    </source>
</reference>
<dbReference type="Proteomes" id="UP000248161">
    <property type="component" value="Unassembled WGS sequence"/>
</dbReference>
<comment type="caution">
    <text evidence="2">The sequence shown here is derived from an EMBL/GenBank/DDBJ whole genome shotgun (WGS) entry which is preliminary data.</text>
</comment>
<dbReference type="AlphaFoldDB" id="A0A2V3HTD0"/>
<evidence type="ECO:0000256" key="1">
    <source>
        <dbReference type="SAM" id="MobiDB-lite"/>
    </source>
</evidence>
<proteinExistence type="predicted"/>
<dbReference type="EMBL" id="PSPG01000003">
    <property type="protein sequence ID" value="PXF22102.1"/>
    <property type="molecule type" value="Genomic_DNA"/>
</dbReference>
<evidence type="ECO:0000313" key="3">
    <source>
        <dbReference type="Proteomes" id="UP000248161"/>
    </source>
</evidence>
<feature type="compositionally biased region" description="Polar residues" evidence="1">
    <location>
        <begin position="12"/>
        <end position="23"/>
    </location>
</feature>
<accession>A0A2V3HTD0</accession>
<organism evidence="2 3">
    <name type="scientific">Candidatus Thalassarchaeum betae</name>
    <dbReference type="NCBI Taxonomy" id="2599289"/>
    <lineage>
        <taxon>Archaea</taxon>
        <taxon>Methanobacteriati</taxon>
        <taxon>Thermoplasmatota</taxon>
        <taxon>Candidatus Poseidoniia</taxon>
        <taxon>Candidatus Poseidoniales</taxon>
        <taxon>Candidatus Thalassarchaeaceae</taxon>
        <taxon>Candidatus Thalassarchaeum</taxon>
    </lineage>
</organism>
<sequence length="69" mass="7383">MGGHGDFLASWRTPQGLEQSQQHADALGRASRQALAELAGEACDDGLERGNRPWDKSGQAVLILVDLNP</sequence>